<dbReference type="NCBIfam" id="NF004595">
    <property type="entry name" value="PRK05932.1-2"/>
    <property type="match status" value="1"/>
</dbReference>
<feature type="region of interest" description="Disordered" evidence="11">
    <location>
        <begin position="42"/>
        <end position="78"/>
    </location>
</feature>
<dbReference type="InterPro" id="IPR038709">
    <property type="entry name" value="RpoN_core-bd_sf"/>
</dbReference>
<dbReference type="Pfam" id="PF04963">
    <property type="entry name" value="Sigma54_CBD"/>
    <property type="match status" value="1"/>
</dbReference>
<dbReference type="PRINTS" id="PR00045">
    <property type="entry name" value="SIGMA54FCT"/>
</dbReference>
<dbReference type="PROSITE" id="PS50044">
    <property type="entry name" value="SIGMA54_3"/>
    <property type="match status" value="1"/>
</dbReference>
<keyword evidence="6 10" id="KW-0805">Transcription regulation</keyword>
<dbReference type="GO" id="GO:0003899">
    <property type="term" value="F:DNA-directed RNA polymerase activity"/>
    <property type="evidence" value="ECO:0007669"/>
    <property type="project" value="UniProtKB-EC"/>
</dbReference>
<dbReference type="PROSITE" id="PS00718">
    <property type="entry name" value="SIGMA54_2"/>
    <property type="match status" value="1"/>
</dbReference>
<evidence type="ECO:0000256" key="3">
    <source>
        <dbReference type="ARBA" id="ARBA00022478"/>
    </source>
</evidence>
<evidence type="ECO:0000256" key="9">
    <source>
        <dbReference type="ARBA" id="ARBA00023163"/>
    </source>
</evidence>
<dbReference type="Gene3D" id="1.10.10.1330">
    <property type="entry name" value="RNA polymerase sigma-54 factor, core-binding domain"/>
    <property type="match status" value="1"/>
</dbReference>
<evidence type="ECO:0000256" key="10">
    <source>
        <dbReference type="PIRNR" id="PIRNR000774"/>
    </source>
</evidence>
<keyword evidence="5 10" id="KW-0548">Nucleotidyltransferase</keyword>
<dbReference type="Proteomes" id="UP001317963">
    <property type="component" value="Chromosome"/>
</dbReference>
<dbReference type="Gene3D" id="1.10.10.60">
    <property type="entry name" value="Homeodomain-like"/>
    <property type="match status" value="1"/>
</dbReference>
<comment type="function">
    <text evidence="10">Sigma factors are initiation factors that promote the attachment of RNA polymerase to specific initiation sites and are then released.</text>
</comment>
<keyword evidence="8 10" id="KW-0238">DNA-binding</keyword>
<protein>
    <recommendedName>
        <fullName evidence="2 10">RNA polymerase sigma-54 factor</fullName>
    </recommendedName>
</protein>
<feature type="domain" description="RNA polymerase sigma factor 54 core-binding" evidence="13">
    <location>
        <begin position="112"/>
        <end position="302"/>
    </location>
</feature>
<keyword evidence="9 10" id="KW-0804">Transcription</keyword>
<dbReference type="Pfam" id="PF00309">
    <property type="entry name" value="Sigma54_AID"/>
    <property type="match status" value="1"/>
</dbReference>
<dbReference type="Pfam" id="PF04552">
    <property type="entry name" value="Sigma54_DBD"/>
    <property type="match status" value="1"/>
</dbReference>
<gene>
    <name evidence="14" type="ORF">E0F26_12200</name>
</gene>
<accession>A0ABY6Q834</accession>
<sequence>MKQALQLKLGQQLTLTPQLQQAIKLLQLSTLDLQQAITETLESNPLLDEEEGSNEAPLETDVKEQVDFSDTTSEDLPSTELQVDAAWEDVMPSSAPAATQGAGGEDLNFGERDSSPETLQSHLLWQLNLTRFSETDRAIALAFIDAVDDDGRLTQTAEQIFEGLNIDELEFEEVMAVLHRLQHFEPTGVFATDLQECLLIQLRQMSEETPHRDTAGMMVRRHIEQIPVAEPKHLARRMRTTPEDIIGALNLIRSLNPTPGASLQASATEYIVPDVFVKRVEGKWRVELNPDIAPKLRINHHYAELLNAGTSSDRDYARNNVQEAKWFIKSLLSRNETLLKVASSIVQHQRAFLDHGEEAMRPLILADIAGEVDLHESTVSRATTRKYMHTPRGIYELKYFFSSHVATTEGGECSSTAIKALIKRIIGAENSQKPLSDAKLCTLLADEGVVVARRTVAKYREQMNIGPSNERKRYI</sequence>
<name>A0ABY6Q834_9GAMM</name>
<keyword evidence="7 10" id="KW-0731">Sigma factor</keyword>
<dbReference type="RefSeq" id="WP_279241939.1">
    <property type="nucleotide sequence ID" value="NZ_CP036501.1"/>
</dbReference>
<evidence type="ECO:0000256" key="2">
    <source>
        <dbReference type="ARBA" id="ARBA00019942"/>
    </source>
</evidence>
<evidence type="ECO:0000313" key="15">
    <source>
        <dbReference type="Proteomes" id="UP001317963"/>
    </source>
</evidence>
<feature type="compositionally biased region" description="Polar residues" evidence="11">
    <location>
        <begin position="68"/>
        <end position="78"/>
    </location>
</feature>
<evidence type="ECO:0000259" key="13">
    <source>
        <dbReference type="Pfam" id="PF04963"/>
    </source>
</evidence>
<keyword evidence="15" id="KW-1185">Reference proteome</keyword>
<evidence type="ECO:0000259" key="12">
    <source>
        <dbReference type="Pfam" id="PF04552"/>
    </source>
</evidence>
<keyword evidence="4 10" id="KW-0808">Transferase</keyword>
<evidence type="ECO:0000313" key="14">
    <source>
        <dbReference type="EMBL" id="UZP75452.1"/>
    </source>
</evidence>
<evidence type="ECO:0000256" key="8">
    <source>
        <dbReference type="ARBA" id="ARBA00023125"/>
    </source>
</evidence>
<dbReference type="InterPro" id="IPR007046">
    <property type="entry name" value="RNA_pol_sigma_54_core-bd"/>
</dbReference>
<dbReference type="PIRSF" id="PIRSF000774">
    <property type="entry name" value="RpoN"/>
    <property type="match status" value="1"/>
</dbReference>
<evidence type="ECO:0000256" key="11">
    <source>
        <dbReference type="SAM" id="MobiDB-lite"/>
    </source>
</evidence>
<dbReference type="InterPro" id="IPR000394">
    <property type="entry name" value="RNA_pol_sigma_54"/>
</dbReference>
<dbReference type="PANTHER" id="PTHR32248:SF4">
    <property type="entry name" value="RNA POLYMERASE SIGMA-54 FACTOR"/>
    <property type="match status" value="1"/>
</dbReference>
<evidence type="ECO:0000256" key="4">
    <source>
        <dbReference type="ARBA" id="ARBA00022679"/>
    </source>
</evidence>
<dbReference type="EMBL" id="CP036501">
    <property type="protein sequence ID" value="UZP75452.1"/>
    <property type="molecule type" value="Genomic_DNA"/>
</dbReference>
<dbReference type="NCBIfam" id="NF009118">
    <property type="entry name" value="PRK12469.1"/>
    <property type="match status" value="1"/>
</dbReference>
<feature type="domain" description="RNA polymerase sigma factor 54 DNA-binding" evidence="12">
    <location>
        <begin position="315"/>
        <end position="473"/>
    </location>
</feature>
<keyword evidence="3 10" id="KW-0240">DNA-directed RNA polymerase</keyword>
<evidence type="ECO:0000256" key="5">
    <source>
        <dbReference type="ARBA" id="ARBA00022695"/>
    </source>
</evidence>
<dbReference type="PANTHER" id="PTHR32248">
    <property type="entry name" value="RNA POLYMERASE SIGMA-54 FACTOR"/>
    <property type="match status" value="1"/>
</dbReference>
<evidence type="ECO:0000256" key="7">
    <source>
        <dbReference type="ARBA" id="ARBA00023082"/>
    </source>
</evidence>
<dbReference type="PROSITE" id="PS00717">
    <property type="entry name" value="SIGMA54_1"/>
    <property type="match status" value="1"/>
</dbReference>
<evidence type="ECO:0000256" key="1">
    <source>
        <dbReference type="ARBA" id="ARBA00008798"/>
    </source>
</evidence>
<dbReference type="NCBIfam" id="TIGR02395">
    <property type="entry name" value="rpoN_sigma"/>
    <property type="match status" value="1"/>
</dbReference>
<reference evidence="14 15" key="1">
    <citation type="submission" date="2019-02" db="EMBL/GenBank/DDBJ databases">
        <title>Halieaceae_genomes.</title>
        <authorList>
            <person name="Li S.-H."/>
        </authorList>
    </citation>
    <scope>NUCLEOTIDE SEQUENCE [LARGE SCALE GENOMIC DNA]</scope>
    <source>
        <strain evidence="14 15">JH123</strain>
    </source>
</reference>
<dbReference type="InterPro" id="IPR007634">
    <property type="entry name" value="RNA_pol_sigma_54_DNA-bd"/>
</dbReference>
<evidence type="ECO:0000256" key="6">
    <source>
        <dbReference type="ARBA" id="ARBA00023015"/>
    </source>
</evidence>
<organism evidence="14 15">
    <name type="scientific">Candidatus Paraluminiphilus aquimaris</name>
    <dbReference type="NCBI Taxonomy" id="2518994"/>
    <lineage>
        <taxon>Bacteria</taxon>
        <taxon>Pseudomonadati</taxon>
        <taxon>Pseudomonadota</taxon>
        <taxon>Gammaproteobacteria</taxon>
        <taxon>Cellvibrionales</taxon>
        <taxon>Halieaceae</taxon>
        <taxon>Candidatus Paraluminiphilus</taxon>
    </lineage>
</organism>
<proteinExistence type="inferred from homology"/>
<comment type="similarity">
    <text evidence="1 10">Belongs to the sigma-54 factor family.</text>
</comment>